<keyword evidence="2" id="KW-1185">Reference proteome</keyword>
<dbReference type="Proteomes" id="UP001324287">
    <property type="component" value="Chromosome"/>
</dbReference>
<proteinExistence type="predicted"/>
<reference evidence="1 2" key="1">
    <citation type="submission" date="2023-12" db="EMBL/GenBank/DDBJ databases">
        <title>Blastococcus brunescens sp. nov., an actonobacterium isolated from sandstone collected in sahara desert.</title>
        <authorList>
            <person name="Gtari M."/>
            <person name="Ghodhbane F."/>
        </authorList>
    </citation>
    <scope>NUCLEOTIDE SEQUENCE [LARGE SCALE GENOMIC DNA]</scope>
    <source>
        <strain evidence="1 2">BMG 8361</strain>
    </source>
</reference>
<protein>
    <submittedName>
        <fullName evidence="1">Uncharacterized protein</fullName>
    </submittedName>
</protein>
<accession>A0ABZ1B580</accession>
<organism evidence="1 2">
    <name type="scientific">Blastococcus brunescens</name>
    <dbReference type="NCBI Taxonomy" id="1564165"/>
    <lineage>
        <taxon>Bacteria</taxon>
        <taxon>Bacillati</taxon>
        <taxon>Actinomycetota</taxon>
        <taxon>Actinomycetes</taxon>
        <taxon>Geodermatophilales</taxon>
        <taxon>Geodermatophilaceae</taxon>
        <taxon>Blastococcus</taxon>
    </lineage>
</organism>
<gene>
    <name evidence="1" type="ORF">U6N30_04595</name>
</gene>
<evidence type="ECO:0000313" key="1">
    <source>
        <dbReference type="EMBL" id="WRL64998.1"/>
    </source>
</evidence>
<evidence type="ECO:0000313" key="2">
    <source>
        <dbReference type="Proteomes" id="UP001324287"/>
    </source>
</evidence>
<sequence length="224" mass="25236">MKAVFVGDSVLPFRTRTPQTGVIPWDGTSLAETTTSRLDYYPGLAEWWRATEQTWSSHRTSAMTLLEQIDFRKKLSEQLPGPAHRVVYTKSGMYLAAAYVSDHRAVIDHKLYWATVSGVSEGRFLTGVLNSDAITELVRPLQARGEHNPRDFDKYVWQLPIPLYDPTSDLHSQLVDAARRAEEAAASVELPTTSFQALRRLIRQRLGDLGIAKELDELVRGLLI</sequence>
<dbReference type="EMBL" id="CP141261">
    <property type="protein sequence ID" value="WRL64998.1"/>
    <property type="molecule type" value="Genomic_DNA"/>
</dbReference>
<name>A0ABZ1B580_9ACTN</name>
<dbReference type="RefSeq" id="WP_324276322.1">
    <property type="nucleotide sequence ID" value="NZ_CP141261.1"/>
</dbReference>